<dbReference type="Gene3D" id="3.10.20.30">
    <property type="match status" value="1"/>
</dbReference>
<sequence length="65" mass="6728">MNVLINQTPAELPEGATVADAVAQLAPKPPFAVAVNMQFIPNTRYAAQPLAEGDQVEIIAPVTGG</sequence>
<dbReference type="EMBL" id="FNHP01000009">
    <property type="protein sequence ID" value="SDM60433.1"/>
    <property type="molecule type" value="Genomic_DNA"/>
</dbReference>
<dbReference type="PANTHER" id="PTHR34472:SF1">
    <property type="entry name" value="SULFUR CARRIER PROTEIN THIS"/>
    <property type="match status" value="1"/>
</dbReference>
<evidence type="ECO:0000313" key="1">
    <source>
        <dbReference type="EMBL" id="SDM60433.1"/>
    </source>
</evidence>
<name>A0A1G9UKP6_9BURK</name>
<dbReference type="STRING" id="1527607.SAMN05428957_10937"/>
<dbReference type="Proteomes" id="UP000198552">
    <property type="component" value="Unassembled WGS sequence"/>
</dbReference>
<accession>A0A1G9UKP6</accession>
<dbReference type="OrthoDB" id="9800283at2"/>
<dbReference type="Pfam" id="PF02597">
    <property type="entry name" value="ThiS"/>
    <property type="match status" value="1"/>
</dbReference>
<protein>
    <submittedName>
        <fullName evidence="1">Sulfur carrier protein ThiS</fullName>
    </submittedName>
</protein>
<reference evidence="2" key="1">
    <citation type="submission" date="2016-10" db="EMBL/GenBank/DDBJ databases">
        <authorList>
            <person name="Varghese N."/>
            <person name="Submissions S."/>
        </authorList>
    </citation>
    <scope>NUCLEOTIDE SEQUENCE [LARGE SCALE GENOMIC DNA]</scope>
    <source>
        <strain evidence="2">EPL6</strain>
    </source>
</reference>
<dbReference type="RefSeq" id="WP_091571479.1">
    <property type="nucleotide sequence ID" value="NZ_FNHP01000009.1"/>
</dbReference>
<proteinExistence type="predicted"/>
<dbReference type="InterPro" id="IPR003749">
    <property type="entry name" value="ThiS/MoaD-like"/>
</dbReference>
<dbReference type="PANTHER" id="PTHR34472">
    <property type="entry name" value="SULFUR CARRIER PROTEIN THIS"/>
    <property type="match status" value="1"/>
</dbReference>
<dbReference type="InterPro" id="IPR012675">
    <property type="entry name" value="Beta-grasp_dom_sf"/>
</dbReference>
<gene>
    <name evidence="1" type="ORF">SAMN05428957_10937</name>
</gene>
<dbReference type="CDD" id="cd00565">
    <property type="entry name" value="Ubl_ThiS"/>
    <property type="match status" value="1"/>
</dbReference>
<dbReference type="NCBIfam" id="TIGR01683">
    <property type="entry name" value="thiS"/>
    <property type="match status" value="1"/>
</dbReference>
<dbReference type="InterPro" id="IPR010035">
    <property type="entry name" value="Thi_S"/>
</dbReference>
<dbReference type="InterPro" id="IPR016155">
    <property type="entry name" value="Mopterin_synth/thiamin_S_b"/>
</dbReference>
<dbReference type="AlphaFoldDB" id="A0A1G9UKP6"/>
<keyword evidence="2" id="KW-1185">Reference proteome</keyword>
<dbReference type="SUPFAM" id="SSF54285">
    <property type="entry name" value="MoaD/ThiS"/>
    <property type="match status" value="1"/>
</dbReference>
<organism evidence="1 2">
    <name type="scientific">Oryzisolibacter propanilivorax</name>
    <dbReference type="NCBI Taxonomy" id="1527607"/>
    <lineage>
        <taxon>Bacteria</taxon>
        <taxon>Pseudomonadati</taxon>
        <taxon>Pseudomonadota</taxon>
        <taxon>Betaproteobacteria</taxon>
        <taxon>Burkholderiales</taxon>
        <taxon>Comamonadaceae</taxon>
        <taxon>Oryzisolibacter</taxon>
    </lineage>
</organism>
<evidence type="ECO:0000313" key="2">
    <source>
        <dbReference type="Proteomes" id="UP000198552"/>
    </source>
</evidence>